<evidence type="ECO:0000256" key="2">
    <source>
        <dbReference type="ARBA" id="ARBA00023125"/>
    </source>
</evidence>
<dbReference type="Gene3D" id="1.10.10.60">
    <property type="entry name" value="Homeodomain-like"/>
    <property type="match status" value="1"/>
</dbReference>
<dbReference type="GO" id="GO:0005829">
    <property type="term" value="C:cytosol"/>
    <property type="evidence" value="ECO:0007669"/>
    <property type="project" value="TreeGrafter"/>
</dbReference>
<accession>A0A1H7G817</accession>
<sequence length="353" mass="40791">MFIQEAHQQTNHLARKLFSHFYALVKAEGLSDTLDIEACVAQVGGGINPADVDQSLITLNQYYQLLELSAPTLADTDFYLKLGQLFDVSDAGVLGYASLSVENLRQSWKITSSNYSLFPHPLTAEQSSNNNYVTFQLQKSARPSVYAIYLQEEWLSSTWKWMRLRLPQLIDVEALTIKLAYPAPSYAPYYNEIFPGKVLFAQQETEMIFPEAWYDMRFTTANQATADLCQQQCSLILAQLDKQSDLVDQVRRLLLLTPQREFPSLENIAQQLQLPVHTFHRELKKSNLSYRHIVNEVRMELAKDYLDKTKIPLQEISYILGYEHAANFYRAFKNWHGYTPTDYRQQKHQVLTL</sequence>
<dbReference type="OrthoDB" id="6079354at2"/>
<evidence type="ECO:0000313" key="6">
    <source>
        <dbReference type="Proteomes" id="UP000199297"/>
    </source>
</evidence>
<dbReference type="STRING" id="641665.GCA_002104455_00584"/>
<dbReference type="InterPro" id="IPR009057">
    <property type="entry name" value="Homeodomain-like_sf"/>
</dbReference>
<dbReference type="GO" id="GO:0003700">
    <property type="term" value="F:DNA-binding transcription factor activity"/>
    <property type="evidence" value="ECO:0007669"/>
    <property type="project" value="InterPro"/>
</dbReference>
<gene>
    <name evidence="5" type="ORF">SAMN05216262_101119</name>
</gene>
<reference evidence="6" key="1">
    <citation type="submission" date="2016-10" db="EMBL/GenBank/DDBJ databases">
        <authorList>
            <person name="Varghese N."/>
            <person name="Submissions S."/>
        </authorList>
    </citation>
    <scope>NUCLEOTIDE SEQUENCE [LARGE SCALE GENOMIC DNA]</scope>
    <source>
        <strain evidence="6">CGMCC 1.9127</strain>
    </source>
</reference>
<dbReference type="InterPro" id="IPR018060">
    <property type="entry name" value="HTH_AraC"/>
</dbReference>
<dbReference type="PROSITE" id="PS00041">
    <property type="entry name" value="HTH_ARAC_FAMILY_1"/>
    <property type="match status" value="1"/>
</dbReference>
<dbReference type="SUPFAM" id="SSF46689">
    <property type="entry name" value="Homeodomain-like"/>
    <property type="match status" value="1"/>
</dbReference>
<dbReference type="InterPro" id="IPR018062">
    <property type="entry name" value="HTH_AraC-typ_CS"/>
</dbReference>
<dbReference type="AlphaFoldDB" id="A0A1H7G817"/>
<dbReference type="Pfam" id="PF12833">
    <property type="entry name" value="HTH_18"/>
    <property type="match status" value="1"/>
</dbReference>
<feature type="domain" description="HTH araC/xylS-type" evidence="4">
    <location>
        <begin position="248"/>
        <end position="346"/>
    </location>
</feature>
<dbReference type="Pfam" id="PF12625">
    <property type="entry name" value="Arabinose_bd"/>
    <property type="match status" value="1"/>
</dbReference>
<protein>
    <submittedName>
        <fullName evidence="5">Transcriptional regulator, AraC family</fullName>
    </submittedName>
</protein>
<proteinExistence type="predicted"/>
<organism evidence="5 6">
    <name type="scientific">Colwellia chukchiensis</name>
    <dbReference type="NCBI Taxonomy" id="641665"/>
    <lineage>
        <taxon>Bacteria</taxon>
        <taxon>Pseudomonadati</taxon>
        <taxon>Pseudomonadota</taxon>
        <taxon>Gammaproteobacteria</taxon>
        <taxon>Alteromonadales</taxon>
        <taxon>Colwelliaceae</taxon>
        <taxon>Colwellia</taxon>
    </lineage>
</organism>
<dbReference type="PROSITE" id="PS01124">
    <property type="entry name" value="HTH_ARAC_FAMILY_2"/>
    <property type="match status" value="1"/>
</dbReference>
<dbReference type="PANTHER" id="PTHR47894">
    <property type="entry name" value="HTH-TYPE TRANSCRIPTIONAL REGULATOR GADX"/>
    <property type="match status" value="1"/>
</dbReference>
<dbReference type="SMART" id="SM00342">
    <property type="entry name" value="HTH_ARAC"/>
    <property type="match status" value="1"/>
</dbReference>
<keyword evidence="6" id="KW-1185">Reference proteome</keyword>
<dbReference type="InterPro" id="IPR032687">
    <property type="entry name" value="AraC-type_N"/>
</dbReference>
<dbReference type="PANTHER" id="PTHR47894:SF1">
    <property type="entry name" value="HTH-TYPE TRANSCRIPTIONAL REGULATOR VQSM"/>
    <property type="match status" value="1"/>
</dbReference>
<evidence type="ECO:0000313" key="5">
    <source>
        <dbReference type="EMBL" id="SEK34289.1"/>
    </source>
</evidence>
<name>A0A1H7G817_9GAMM</name>
<keyword evidence="3" id="KW-0804">Transcription</keyword>
<dbReference type="GO" id="GO:0000976">
    <property type="term" value="F:transcription cis-regulatory region binding"/>
    <property type="evidence" value="ECO:0007669"/>
    <property type="project" value="TreeGrafter"/>
</dbReference>
<dbReference type="RefSeq" id="WP_085283034.1">
    <property type="nucleotide sequence ID" value="NZ_FOBI01000001.1"/>
</dbReference>
<evidence type="ECO:0000256" key="1">
    <source>
        <dbReference type="ARBA" id="ARBA00023015"/>
    </source>
</evidence>
<dbReference type="EMBL" id="FOBI01000001">
    <property type="protein sequence ID" value="SEK34289.1"/>
    <property type="molecule type" value="Genomic_DNA"/>
</dbReference>
<evidence type="ECO:0000259" key="4">
    <source>
        <dbReference type="PROSITE" id="PS01124"/>
    </source>
</evidence>
<keyword evidence="1" id="KW-0805">Transcription regulation</keyword>
<keyword evidence="2" id="KW-0238">DNA-binding</keyword>
<dbReference type="Proteomes" id="UP000199297">
    <property type="component" value="Unassembled WGS sequence"/>
</dbReference>
<evidence type="ECO:0000256" key="3">
    <source>
        <dbReference type="ARBA" id="ARBA00023163"/>
    </source>
</evidence>